<dbReference type="PANTHER" id="PTHR24031">
    <property type="entry name" value="RNA HELICASE"/>
    <property type="match status" value="1"/>
</dbReference>
<evidence type="ECO:0000259" key="6">
    <source>
        <dbReference type="PROSITE" id="PS51192"/>
    </source>
</evidence>
<reference evidence="8 9" key="1">
    <citation type="journal article" date="2014" name="Genome Biol. Evol.">
        <title>The genome of the myxosporean Thelohanellus kitauei shows adaptations to nutrient acquisition within its fish host.</title>
        <authorList>
            <person name="Yang Y."/>
            <person name="Xiong J."/>
            <person name="Zhou Z."/>
            <person name="Huo F."/>
            <person name="Miao W."/>
            <person name="Ran C."/>
            <person name="Liu Y."/>
            <person name="Zhang J."/>
            <person name="Feng J."/>
            <person name="Wang M."/>
            <person name="Wang M."/>
            <person name="Wang L."/>
            <person name="Yao B."/>
        </authorList>
    </citation>
    <scope>NUCLEOTIDE SEQUENCE [LARGE SCALE GENOMIC DNA]</scope>
    <source>
        <strain evidence="8">Wuqing</strain>
    </source>
</reference>
<dbReference type="SUPFAM" id="SSF52540">
    <property type="entry name" value="P-loop containing nucleoside triphosphate hydrolases"/>
    <property type="match status" value="1"/>
</dbReference>
<dbReference type="InterPro" id="IPR027417">
    <property type="entry name" value="P-loop_NTPase"/>
</dbReference>
<evidence type="ECO:0000256" key="1">
    <source>
        <dbReference type="ARBA" id="ARBA00022741"/>
    </source>
</evidence>
<dbReference type="GO" id="GO:0003724">
    <property type="term" value="F:RNA helicase activity"/>
    <property type="evidence" value="ECO:0007669"/>
    <property type="project" value="UniProtKB-EC"/>
</dbReference>
<dbReference type="GO" id="GO:0005524">
    <property type="term" value="F:ATP binding"/>
    <property type="evidence" value="ECO:0007669"/>
    <property type="project" value="UniProtKB-UniRule"/>
</dbReference>
<dbReference type="EC" id="3.6.4.13" evidence="5"/>
<dbReference type="GO" id="GO:0003723">
    <property type="term" value="F:RNA binding"/>
    <property type="evidence" value="ECO:0007669"/>
    <property type="project" value="UniProtKB-UniRule"/>
</dbReference>
<evidence type="ECO:0000256" key="3">
    <source>
        <dbReference type="ARBA" id="ARBA00022840"/>
    </source>
</evidence>
<evidence type="ECO:0000256" key="2">
    <source>
        <dbReference type="ARBA" id="ARBA00022801"/>
    </source>
</evidence>
<feature type="domain" description="Helicase C-terminal" evidence="7">
    <location>
        <begin position="325"/>
        <end position="470"/>
    </location>
</feature>
<organism evidence="8 9">
    <name type="scientific">Thelohanellus kitauei</name>
    <name type="common">Myxosporean</name>
    <dbReference type="NCBI Taxonomy" id="669202"/>
    <lineage>
        <taxon>Eukaryota</taxon>
        <taxon>Metazoa</taxon>
        <taxon>Cnidaria</taxon>
        <taxon>Myxozoa</taxon>
        <taxon>Myxosporea</taxon>
        <taxon>Bivalvulida</taxon>
        <taxon>Platysporina</taxon>
        <taxon>Myxobolidae</taxon>
        <taxon>Thelohanellus</taxon>
    </lineage>
</organism>
<dbReference type="Pfam" id="PF00270">
    <property type="entry name" value="DEAD"/>
    <property type="match status" value="1"/>
</dbReference>
<dbReference type="EMBL" id="JWZT01001000">
    <property type="protein sequence ID" value="KII73096.1"/>
    <property type="molecule type" value="Genomic_DNA"/>
</dbReference>
<dbReference type="InterPro" id="IPR001650">
    <property type="entry name" value="Helicase_C-like"/>
</dbReference>
<dbReference type="Gene3D" id="3.40.50.300">
    <property type="entry name" value="P-loop containing nucleotide triphosphate hydrolases"/>
    <property type="match status" value="2"/>
</dbReference>
<proteinExistence type="inferred from homology"/>
<evidence type="ECO:0000313" key="8">
    <source>
        <dbReference type="EMBL" id="KII73096.1"/>
    </source>
</evidence>
<dbReference type="AlphaFoldDB" id="A0A0C2N0H8"/>
<name>A0A0C2N0H8_THEKT</name>
<keyword evidence="4 5" id="KW-0694">RNA-binding</keyword>
<comment type="domain">
    <text evidence="5">The Q motif is unique to and characteristic of the DEAD box family of RNA helicases and controls ATP binding and hydrolysis.</text>
</comment>
<comment type="similarity">
    <text evidence="5">Belongs to the DEAD box helicase family.</text>
</comment>
<gene>
    <name evidence="8" type="ORF">RF11_05769</name>
</gene>
<dbReference type="Proteomes" id="UP000031668">
    <property type="component" value="Unassembled WGS sequence"/>
</dbReference>
<comment type="catalytic activity">
    <reaction evidence="5">
        <text>ATP + H2O = ADP + phosphate + H(+)</text>
        <dbReference type="Rhea" id="RHEA:13065"/>
        <dbReference type="ChEBI" id="CHEBI:15377"/>
        <dbReference type="ChEBI" id="CHEBI:15378"/>
        <dbReference type="ChEBI" id="CHEBI:30616"/>
        <dbReference type="ChEBI" id="CHEBI:43474"/>
        <dbReference type="ChEBI" id="CHEBI:456216"/>
        <dbReference type="EC" id="3.6.4.13"/>
    </reaction>
</comment>
<keyword evidence="1 5" id="KW-0547">Nucleotide-binding</keyword>
<evidence type="ECO:0000313" key="9">
    <source>
        <dbReference type="Proteomes" id="UP000031668"/>
    </source>
</evidence>
<dbReference type="SMART" id="SM00487">
    <property type="entry name" value="DEXDc"/>
    <property type="match status" value="1"/>
</dbReference>
<dbReference type="Pfam" id="PF00271">
    <property type="entry name" value="Helicase_C"/>
    <property type="match status" value="1"/>
</dbReference>
<evidence type="ECO:0000256" key="5">
    <source>
        <dbReference type="RuleBase" id="RU365068"/>
    </source>
</evidence>
<evidence type="ECO:0000256" key="4">
    <source>
        <dbReference type="ARBA" id="ARBA00022884"/>
    </source>
</evidence>
<comment type="function">
    <text evidence="5">RNA helicase.</text>
</comment>
<comment type="caution">
    <text evidence="8">The sequence shown here is derived from an EMBL/GenBank/DDBJ whole genome shotgun (WGS) entry which is preliminary data.</text>
</comment>
<dbReference type="PROSITE" id="PS51192">
    <property type="entry name" value="HELICASE_ATP_BIND_1"/>
    <property type="match status" value="1"/>
</dbReference>
<dbReference type="SMART" id="SM00490">
    <property type="entry name" value="HELICc"/>
    <property type="match status" value="1"/>
</dbReference>
<protein>
    <recommendedName>
        <fullName evidence="5">ATP-dependent RNA helicase</fullName>
        <ecNumber evidence="5">3.6.4.13</ecNumber>
    </recommendedName>
</protein>
<accession>A0A0C2N0H8</accession>
<keyword evidence="3 5" id="KW-0067">ATP-binding</keyword>
<dbReference type="InterPro" id="IPR011545">
    <property type="entry name" value="DEAD/DEAH_box_helicase_dom"/>
</dbReference>
<dbReference type="OMA" id="RTANCID"/>
<keyword evidence="9" id="KW-1185">Reference proteome</keyword>
<sequence>MNELTQSFPPIETLDIPDDEYDNYILRSSRSVKQIKKVKRKKKATNPIDEKKKKVAKDTKLDLQSEKPCPDNEWLSFCVYDDLARALVTAGYKSPTEVQKNSLIDLIKIKKDSVVAAETGSGKTLLYIIPILQKCLQIKYHTDDTNHLGKLRCLILTPTRELAIQVKNMTNKISKPLEIFCVDIIGGLSEIKQERLLSKRPQILVGTPGRLWTYIEQYPHDHLHDLSGFKLLVIDEVDRMTEEGHFKQLSQIIGHLDKINKSYVKYVISATLGVKVDKTAKCESFYKVSKIVDVKKCIVHDFTNKSVTPDSLKEYKLFCDDKQLNLMLYLILLKSGKTLIFVPSIKVSDWLNIFLNNLNIFPLKLNSKMDQKNRLKLFDKFNSTNSIMIATDVASRGLDFPDIETIVHYNVPTNPDIYVHRSGRTARQFKCGSSVLIVNPSGVKYYHQIVQSLNREKDMEEYDVDLSQIKRYQNLIHKCSELTDKCFQIRKWESCNRWFKEKSIASETIIDPYFVKSSQPDEKTLKLAKSGVEKQKKYLQSELLNINHCRF</sequence>
<dbReference type="GO" id="GO:0016787">
    <property type="term" value="F:hydrolase activity"/>
    <property type="evidence" value="ECO:0007669"/>
    <property type="project" value="UniProtKB-KW"/>
</dbReference>
<dbReference type="CDD" id="cd18787">
    <property type="entry name" value="SF2_C_DEAD"/>
    <property type="match status" value="1"/>
</dbReference>
<evidence type="ECO:0000259" key="7">
    <source>
        <dbReference type="PROSITE" id="PS51194"/>
    </source>
</evidence>
<dbReference type="InterPro" id="IPR014001">
    <property type="entry name" value="Helicase_ATP-bd"/>
</dbReference>
<feature type="domain" description="Helicase ATP-binding" evidence="6">
    <location>
        <begin position="104"/>
        <end position="290"/>
    </location>
</feature>
<keyword evidence="2 5" id="KW-0378">Hydrolase</keyword>
<dbReference type="PROSITE" id="PS51194">
    <property type="entry name" value="HELICASE_CTER"/>
    <property type="match status" value="1"/>
</dbReference>
<dbReference type="OrthoDB" id="4310724at2759"/>
<keyword evidence="5 8" id="KW-0347">Helicase</keyword>